<protein>
    <submittedName>
        <fullName evidence="1">Uncharacterized protein</fullName>
    </submittedName>
</protein>
<dbReference type="AlphaFoldDB" id="A0A8X6TKQ1"/>
<dbReference type="Proteomes" id="UP000887013">
    <property type="component" value="Unassembled WGS sequence"/>
</dbReference>
<proteinExistence type="predicted"/>
<dbReference type="EMBL" id="BMAW01010780">
    <property type="protein sequence ID" value="GFT20429.1"/>
    <property type="molecule type" value="Genomic_DNA"/>
</dbReference>
<keyword evidence="2" id="KW-1185">Reference proteome</keyword>
<accession>A0A8X6TKQ1</accession>
<sequence length="96" mass="11128">MTFRKCPWGGWNDRRLDITSLDPIVFPHLFGFFIKSFPRGMLNPGACEAVNSNLMTKRRPIPSNRRGIMMGRHLCDAPCMLFRYTADESLDYDKEV</sequence>
<reference evidence="1" key="1">
    <citation type="submission" date="2020-08" db="EMBL/GenBank/DDBJ databases">
        <title>Multicomponent nature underlies the extraordinary mechanical properties of spider dragline silk.</title>
        <authorList>
            <person name="Kono N."/>
            <person name="Nakamura H."/>
            <person name="Mori M."/>
            <person name="Yoshida Y."/>
            <person name="Ohtoshi R."/>
            <person name="Malay A.D."/>
            <person name="Moran D.A.P."/>
            <person name="Tomita M."/>
            <person name="Numata K."/>
            <person name="Arakawa K."/>
        </authorList>
    </citation>
    <scope>NUCLEOTIDE SEQUENCE</scope>
</reference>
<comment type="caution">
    <text evidence="1">The sequence shown here is derived from an EMBL/GenBank/DDBJ whole genome shotgun (WGS) entry which is preliminary data.</text>
</comment>
<dbReference type="OrthoDB" id="10289954at2759"/>
<evidence type="ECO:0000313" key="1">
    <source>
        <dbReference type="EMBL" id="GFT20429.1"/>
    </source>
</evidence>
<name>A0A8X6TKQ1_NEPPI</name>
<gene>
    <name evidence="1" type="ORF">NPIL_673391</name>
</gene>
<organism evidence="1 2">
    <name type="scientific">Nephila pilipes</name>
    <name type="common">Giant wood spider</name>
    <name type="synonym">Nephila maculata</name>
    <dbReference type="NCBI Taxonomy" id="299642"/>
    <lineage>
        <taxon>Eukaryota</taxon>
        <taxon>Metazoa</taxon>
        <taxon>Ecdysozoa</taxon>
        <taxon>Arthropoda</taxon>
        <taxon>Chelicerata</taxon>
        <taxon>Arachnida</taxon>
        <taxon>Araneae</taxon>
        <taxon>Araneomorphae</taxon>
        <taxon>Entelegynae</taxon>
        <taxon>Araneoidea</taxon>
        <taxon>Nephilidae</taxon>
        <taxon>Nephila</taxon>
    </lineage>
</organism>
<evidence type="ECO:0000313" key="2">
    <source>
        <dbReference type="Proteomes" id="UP000887013"/>
    </source>
</evidence>